<dbReference type="Pfam" id="PF02517">
    <property type="entry name" value="Rce1-like"/>
    <property type="match status" value="1"/>
</dbReference>
<dbReference type="Proteomes" id="UP000535511">
    <property type="component" value="Unassembled WGS sequence"/>
</dbReference>
<dbReference type="InterPro" id="IPR003675">
    <property type="entry name" value="Rce1/LyrA-like_dom"/>
</dbReference>
<keyword evidence="3" id="KW-0645">Protease</keyword>
<organism evidence="3 4">
    <name type="scientific">Nocardioides panaciterrulae</name>
    <dbReference type="NCBI Taxonomy" id="661492"/>
    <lineage>
        <taxon>Bacteria</taxon>
        <taxon>Bacillati</taxon>
        <taxon>Actinomycetota</taxon>
        <taxon>Actinomycetes</taxon>
        <taxon>Propionibacteriales</taxon>
        <taxon>Nocardioidaceae</taxon>
        <taxon>Nocardioides</taxon>
    </lineage>
</organism>
<dbReference type="EMBL" id="JACCBG010000001">
    <property type="protein sequence ID" value="NYD41619.1"/>
    <property type="molecule type" value="Genomic_DNA"/>
</dbReference>
<gene>
    <name evidence="3" type="ORF">BJZ21_001702</name>
</gene>
<reference evidence="3 4" key="1">
    <citation type="submission" date="2020-07" db="EMBL/GenBank/DDBJ databases">
        <title>Sequencing the genomes of 1000 actinobacteria strains.</title>
        <authorList>
            <person name="Klenk H.-P."/>
        </authorList>
    </citation>
    <scope>NUCLEOTIDE SEQUENCE [LARGE SCALE GENOMIC DNA]</scope>
    <source>
        <strain evidence="3 4">DSM 21350</strain>
    </source>
</reference>
<dbReference type="InterPro" id="IPR042150">
    <property type="entry name" value="MmRce1-like"/>
</dbReference>
<evidence type="ECO:0000313" key="4">
    <source>
        <dbReference type="Proteomes" id="UP000535511"/>
    </source>
</evidence>
<feature type="transmembrane region" description="Helical" evidence="1">
    <location>
        <begin position="245"/>
        <end position="263"/>
    </location>
</feature>
<feature type="transmembrane region" description="Helical" evidence="1">
    <location>
        <begin position="214"/>
        <end position="233"/>
    </location>
</feature>
<evidence type="ECO:0000313" key="3">
    <source>
        <dbReference type="EMBL" id="NYD41619.1"/>
    </source>
</evidence>
<dbReference type="RefSeq" id="WP_179663339.1">
    <property type="nucleotide sequence ID" value="NZ_JACCBG010000001.1"/>
</dbReference>
<feature type="transmembrane region" description="Helical" evidence="1">
    <location>
        <begin position="284"/>
        <end position="302"/>
    </location>
</feature>
<dbReference type="GO" id="GO:0004175">
    <property type="term" value="F:endopeptidase activity"/>
    <property type="evidence" value="ECO:0007669"/>
    <property type="project" value="UniProtKB-ARBA"/>
</dbReference>
<keyword evidence="1" id="KW-0472">Membrane</keyword>
<comment type="caution">
    <text evidence="3">The sequence shown here is derived from an EMBL/GenBank/DDBJ whole genome shotgun (WGS) entry which is preliminary data.</text>
</comment>
<keyword evidence="3" id="KW-0378">Hydrolase</keyword>
<feature type="transmembrane region" description="Helical" evidence="1">
    <location>
        <begin position="175"/>
        <end position="193"/>
    </location>
</feature>
<keyword evidence="1" id="KW-0812">Transmembrane</keyword>
<evidence type="ECO:0000256" key="1">
    <source>
        <dbReference type="SAM" id="Phobius"/>
    </source>
</evidence>
<dbReference type="AlphaFoldDB" id="A0A7Y9JBU9"/>
<dbReference type="PANTHER" id="PTHR35797:SF1">
    <property type="entry name" value="PROTEASE"/>
    <property type="match status" value="1"/>
</dbReference>
<accession>A0A7Y9JBU9</accession>
<proteinExistence type="predicted"/>
<protein>
    <submittedName>
        <fullName evidence="3">Membrane protease YdiL (CAAX protease family)</fullName>
    </submittedName>
</protein>
<dbReference type="GO" id="GO:0006508">
    <property type="term" value="P:proteolysis"/>
    <property type="evidence" value="ECO:0007669"/>
    <property type="project" value="UniProtKB-KW"/>
</dbReference>
<evidence type="ECO:0000259" key="2">
    <source>
        <dbReference type="Pfam" id="PF02517"/>
    </source>
</evidence>
<feature type="domain" description="CAAX prenyl protease 2/Lysostaphin resistance protein A-like" evidence="2">
    <location>
        <begin position="253"/>
        <end position="351"/>
    </location>
</feature>
<keyword evidence="4" id="KW-1185">Reference proteome</keyword>
<keyword evidence="1" id="KW-1133">Transmembrane helix</keyword>
<feature type="transmembrane region" description="Helical" evidence="1">
    <location>
        <begin position="136"/>
        <end position="155"/>
    </location>
</feature>
<name>A0A7Y9JBU9_9ACTN</name>
<feature type="transmembrane region" description="Helical" evidence="1">
    <location>
        <begin position="314"/>
        <end position="332"/>
    </location>
</feature>
<feature type="transmembrane region" description="Helical" evidence="1">
    <location>
        <begin position="364"/>
        <end position="382"/>
    </location>
</feature>
<dbReference type="PANTHER" id="PTHR35797">
    <property type="entry name" value="PROTEASE-RELATED"/>
    <property type="match status" value="1"/>
</dbReference>
<feature type="transmembrane region" description="Helical" evidence="1">
    <location>
        <begin position="339"/>
        <end position="358"/>
    </location>
</feature>
<dbReference type="GO" id="GO:0080120">
    <property type="term" value="P:CAAX-box protein maturation"/>
    <property type="evidence" value="ECO:0007669"/>
    <property type="project" value="UniProtKB-ARBA"/>
</dbReference>
<sequence>MDTPTRPIRVAVVAADERVRTSLRHLLTSGGGTVVVESYAAGPRPATTSSVVGTDADVVVLDLDPATPGNHLEQLRGLPSDLRTVVIGNDRRTADVARAAGASYLDKADVADQLCDAVLVAADRGAIRTTGRHDHAGTGAIVLVTLALFAGPWAWWFSRIAQDHGVIGWHLPQGLALWTMPPLLVAALAVTGGRRAVTDLGRRITRVRVPGWTWAAALATPVLVAALAAAVTMALGHDVPVGEVMGRPGALIYLAYGTGLFLLTEEAGWRGALLPRLQHRMQPWQAALVLGVIWTGWHLPLLATPDAGDQGLPVAPFLLLVVATSVLISGLVNAAGGSVVVAALFHASFDASYSYLGVVGSEHTMIWAAAATTALAAIVLVVRTRGRLLLASPTVCRCG</sequence>